<evidence type="ECO:0000256" key="1">
    <source>
        <dbReference type="SAM" id="MobiDB-lite"/>
    </source>
</evidence>
<accession>A0A2V2LF53</accession>
<gene>
    <name evidence="2" type="ORF">DKT77_13350</name>
</gene>
<proteinExistence type="predicted"/>
<feature type="compositionally biased region" description="Low complexity" evidence="1">
    <location>
        <begin position="20"/>
        <end position="30"/>
    </location>
</feature>
<dbReference type="AlphaFoldDB" id="A0A2V2LF53"/>
<evidence type="ECO:0000313" key="3">
    <source>
        <dbReference type="Proteomes" id="UP000245680"/>
    </source>
</evidence>
<feature type="region of interest" description="Disordered" evidence="1">
    <location>
        <begin position="1"/>
        <end position="33"/>
    </location>
</feature>
<evidence type="ECO:0000313" key="2">
    <source>
        <dbReference type="EMBL" id="PWR02134.1"/>
    </source>
</evidence>
<dbReference type="Proteomes" id="UP000245680">
    <property type="component" value="Unassembled WGS sequence"/>
</dbReference>
<keyword evidence="3" id="KW-1185">Reference proteome</keyword>
<name>A0A2V2LF53_9RHOB</name>
<organism evidence="2 3">
    <name type="scientific">Meridianimarinicoccus roseus</name>
    <dbReference type="NCBI Taxonomy" id="2072018"/>
    <lineage>
        <taxon>Bacteria</taxon>
        <taxon>Pseudomonadati</taxon>
        <taxon>Pseudomonadota</taxon>
        <taxon>Alphaproteobacteria</taxon>
        <taxon>Rhodobacterales</taxon>
        <taxon>Paracoccaceae</taxon>
        <taxon>Meridianimarinicoccus</taxon>
    </lineage>
</organism>
<reference evidence="2 3" key="1">
    <citation type="submission" date="2018-05" db="EMBL/GenBank/DDBJ databases">
        <title>Rhodobacteraceae gen. nov., sp. nov. isolated from sea water.</title>
        <authorList>
            <person name="Ren Y."/>
        </authorList>
    </citation>
    <scope>NUCLEOTIDE SEQUENCE [LARGE SCALE GENOMIC DNA]</scope>
    <source>
        <strain evidence="2 3">TG-679</strain>
    </source>
</reference>
<protein>
    <submittedName>
        <fullName evidence="2">Uncharacterized protein</fullName>
    </submittedName>
</protein>
<comment type="caution">
    <text evidence="2">The sequence shown here is derived from an EMBL/GenBank/DDBJ whole genome shotgun (WGS) entry which is preliminary data.</text>
</comment>
<sequence length="59" mass="6072">MGGRSRHLGSSSFQPPVIVGDDQAGAAQAAMGEGSQELVLEDLSLTGLDRDTQDLTATI</sequence>
<dbReference type="EMBL" id="QGKU01000040">
    <property type="protein sequence ID" value="PWR02134.1"/>
    <property type="molecule type" value="Genomic_DNA"/>
</dbReference>